<dbReference type="GO" id="GO:0055085">
    <property type="term" value="P:transmembrane transport"/>
    <property type="evidence" value="ECO:0007669"/>
    <property type="project" value="TreeGrafter"/>
</dbReference>
<dbReference type="GO" id="GO:0005886">
    <property type="term" value="C:plasma membrane"/>
    <property type="evidence" value="ECO:0007669"/>
    <property type="project" value="UniProtKB-SubCell"/>
</dbReference>
<keyword evidence="7 8" id="KW-0472">Membrane</keyword>
<evidence type="ECO:0000256" key="5">
    <source>
        <dbReference type="ARBA" id="ARBA00022692"/>
    </source>
</evidence>
<feature type="transmembrane region" description="Helical" evidence="8">
    <location>
        <begin position="30"/>
        <end position="53"/>
    </location>
</feature>
<feature type="transmembrane region" description="Helical" evidence="8">
    <location>
        <begin position="94"/>
        <end position="115"/>
    </location>
</feature>
<evidence type="ECO:0000256" key="1">
    <source>
        <dbReference type="ARBA" id="ARBA00004651"/>
    </source>
</evidence>
<feature type="transmembrane region" description="Helical" evidence="8">
    <location>
        <begin position="246"/>
        <end position="274"/>
    </location>
</feature>
<evidence type="ECO:0000256" key="4">
    <source>
        <dbReference type="ARBA" id="ARBA00022475"/>
    </source>
</evidence>
<keyword evidence="5 8" id="KW-0812">Transmembrane</keyword>
<comment type="subcellular location">
    <subcellularLocation>
        <location evidence="1">Cell membrane</location>
        <topology evidence="1">Multi-pass membrane protein</topology>
    </subcellularLocation>
</comment>
<evidence type="ECO:0000256" key="7">
    <source>
        <dbReference type="ARBA" id="ARBA00023136"/>
    </source>
</evidence>
<feature type="transmembrane region" description="Helical" evidence="8">
    <location>
        <begin position="340"/>
        <end position="373"/>
    </location>
</feature>
<keyword evidence="3" id="KW-0813">Transport</keyword>
<gene>
    <name evidence="9" type="ORF">AKA01nite_00390</name>
</gene>
<evidence type="ECO:0000256" key="6">
    <source>
        <dbReference type="ARBA" id="ARBA00022989"/>
    </source>
</evidence>
<comment type="similarity">
    <text evidence="2">Belongs to the autoinducer-2 exporter (AI-2E) (TC 2.A.86) family.</text>
</comment>
<feature type="transmembrane region" description="Helical" evidence="8">
    <location>
        <begin position="280"/>
        <end position="299"/>
    </location>
</feature>
<evidence type="ECO:0000256" key="2">
    <source>
        <dbReference type="ARBA" id="ARBA00009773"/>
    </source>
</evidence>
<sequence length="400" mass="45204">MKEVNSEDKKSQASKWYNTWFFKQIIDNKFVAALLVLFLLALNIFMIAKISYIFEPLKIAFSIVGPPIIFAVIFYYLLTPLVDWLESKRFSRNTGIAFVFSVVILVIIGGMNYIVPIIQRQVLSLIDIWPSYWDNFIGQVENLFNIGIFSNFMTQTESSSFIETITEQTSSVLNATVGGIGSFIGTVTRVIITLFTTPFVLFYLLKDGKEIPHALSRFIPTKIRPTVNKLFSDINRQISFYVRGQLIVAIFVGIMFYIGFSLIGLDFALTLGIFAGFLNLIPYLGSFIATIPALIIAVVDSPFMLFKVLIVFGVEQLLEGRVISPQVLGNSLKIHPVNIIFLLLIAGRLFGVMGVVFGIPGYAIIKIIVSMIFQWYKNYSDLYEEEDTMERPEGIIEETK</sequence>
<feature type="transmembrane region" description="Helical" evidence="8">
    <location>
        <begin position="180"/>
        <end position="205"/>
    </location>
</feature>
<evidence type="ECO:0000256" key="8">
    <source>
        <dbReference type="SAM" id="Phobius"/>
    </source>
</evidence>
<protein>
    <submittedName>
        <fullName evidence="9">AI-2E family transporter</fullName>
    </submittedName>
</protein>
<dbReference type="Pfam" id="PF01594">
    <property type="entry name" value="AI-2E_transport"/>
    <property type="match status" value="1"/>
</dbReference>
<evidence type="ECO:0000256" key="3">
    <source>
        <dbReference type="ARBA" id="ARBA00022448"/>
    </source>
</evidence>
<dbReference type="InterPro" id="IPR002549">
    <property type="entry name" value="AI-2E-like"/>
</dbReference>
<name>A0A511AXR8_9LACT</name>
<dbReference type="PANTHER" id="PTHR21716">
    <property type="entry name" value="TRANSMEMBRANE PROTEIN"/>
    <property type="match status" value="1"/>
</dbReference>
<organism evidence="9 10">
    <name type="scientific">Alkalibacterium kapii</name>
    <dbReference type="NCBI Taxonomy" id="426704"/>
    <lineage>
        <taxon>Bacteria</taxon>
        <taxon>Bacillati</taxon>
        <taxon>Bacillota</taxon>
        <taxon>Bacilli</taxon>
        <taxon>Lactobacillales</taxon>
        <taxon>Carnobacteriaceae</taxon>
        <taxon>Alkalibacterium</taxon>
    </lineage>
</organism>
<dbReference type="EMBL" id="BJUY01000001">
    <property type="protein sequence ID" value="GEK90417.1"/>
    <property type="molecule type" value="Genomic_DNA"/>
</dbReference>
<feature type="transmembrane region" description="Helical" evidence="8">
    <location>
        <begin position="59"/>
        <end position="82"/>
    </location>
</feature>
<comment type="caution">
    <text evidence="9">The sequence shown here is derived from an EMBL/GenBank/DDBJ whole genome shotgun (WGS) entry which is preliminary data.</text>
</comment>
<evidence type="ECO:0000313" key="10">
    <source>
        <dbReference type="Proteomes" id="UP000321662"/>
    </source>
</evidence>
<keyword evidence="6 8" id="KW-1133">Transmembrane helix</keyword>
<evidence type="ECO:0000313" key="9">
    <source>
        <dbReference type="EMBL" id="GEK90417.1"/>
    </source>
</evidence>
<proteinExistence type="inferred from homology"/>
<accession>A0A511AXR8</accession>
<keyword evidence="10" id="KW-1185">Reference proteome</keyword>
<reference evidence="9 10" key="1">
    <citation type="submission" date="2019-07" db="EMBL/GenBank/DDBJ databases">
        <title>Whole genome shotgun sequence of Alkalibacterium kapii NBRC 103247.</title>
        <authorList>
            <person name="Hosoyama A."/>
            <person name="Uohara A."/>
            <person name="Ohji S."/>
            <person name="Ichikawa N."/>
        </authorList>
    </citation>
    <scope>NUCLEOTIDE SEQUENCE [LARGE SCALE GENOMIC DNA]</scope>
    <source>
        <strain evidence="9 10">NBRC 103247</strain>
    </source>
</reference>
<keyword evidence="4" id="KW-1003">Cell membrane</keyword>
<dbReference type="AlphaFoldDB" id="A0A511AXR8"/>
<dbReference type="PANTHER" id="PTHR21716:SF53">
    <property type="entry name" value="PERMEASE PERM-RELATED"/>
    <property type="match status" value="1"/>
</dbReference>
<dbReference type="Proteomes" id="UP000321662">
    <property type="component" value="Unassembled WGS sequence"/>
</dbReference>